<dbReference type="Proteomes" id="UP000257109">
    <property type="component" value="Unassembled WGS sequence"/>
</dbReference>
<feature type="non-terminal residue" evidence="2">
    <location>
        <position position="1"/>
    </location>
</feature>
<accession>A0A371EY20</accession>
<sequence>MEYGHVRRRPLEAPVRRGELHDFSLVKRERERETKKGIEESHSEYCLESLIFDAKQQYPNLVNKSTLKTKLNKNKTYTVLGTAEPQGTNYSPSPKKWIEKQHKD</sequence>
<gene>
    <name evidence="2" type="ORF">CR513_49741</name>
</gene>
<evidence type="ECO:0000256" key="1">
    <source>
        <dbReference type="SAM" id="MobiDB-lite"/>
    </source>
</evidence>
<organism evidence="2 3">
    <name type="scientific">Mucuna pruriens</name>
    <name type="common">Velvet bean</name>
    <name type="synonym">Dolichos pruriens</name>
    <dbReference type="NCBI Taxonomy" id="157652"/>
    <lineage>
        <taxon>Eukaryota</taxon>
        <taxon>Viridiplantae</taxon>
        <taxon>Streptophyta</taxon>
        <taxon>Embryophyta</taxon>
        <taxon>Tracheophyta</taxon>
        <taxon>Spermatophyta</taxon>
        <taxon>Magnoliopsida</taxon>
        <taxon>eudicotyledons</taxon>
        <taxon>Gunneridae</taxon>
        <taxon>Pentapetalae</taxon>
        <taxon>rosids</taxon>
        <taxon>fabids</taxon>
        <taxon>Fabales</taxon>
        <taxon>Fabaceae</taxon>
        <taxon>Papilionoideae</taxon>
        <taxon>50 kb inversion clade</taxon>
        <taxon>NPAAA clade</taxon>
        <taxon>indigoferoid/millettioid clade</taxon>
        <taxon>Phaseoleae</taxon>
        <taxon>Mucuna</taxon>
    </lineage>
</organism>
<proteinExistence type="predicted"/>
<evidence type="ECO:0000313" key="3">
    <source>
        <dbReference type="Proteomes" id="UP000257109"/>
    </source>
</evidence>
<feature type="region of interest" description="Disordered" evidence="1">
    <location>
        <begin position="82"/>
        <end position="104"/>
    </location>
</feature>
<reference evidence="2" key="1">
    <citation type="submission" date="2018-05" db="EMBL/GenBank/DDBJ databases">
        <title>Draft genome of Mucuna pruriens seed.</title>
        <authorList>
            <person name="Nnadi N.E."/>
            <person name="Vos R."/>
            <person name="Hasami M.H."/>
            <person name="Devisetty U.K."/>
            <person name="Aguiy J.C."/>
        </authorList>
    </citation>
    <scope>NUCLEOTIDE SEQUENCE [LARGE SCALE GENOMIC DNA]</scope>
    <source>
        <strain evidence="2">JCA_2017</strain>
    </source>
</reference>
<keyword evidence="3" id="KW-1185">Reference proteome</keyword>
<comment type="caution">
    <text evidence="2">The sequence shown here is derived from an EMBL/GenBank/DDBJ whole genome shotgun (WGS) entry which is preliminary data.</text>
</comment>
<name>A0A371EY20_MUCPR</name>
<protein>
    <submittedName>
        <fullName evidence="2">Uncharacterized protein</fullName>
    </submittedName>
</protein>
<evidence type="ECO:0000313" key="2">
    <source>
        <dbReference type="EMBL" id="RDX70955.1"/>
    </source>
</evidence>
<dbReference type="AlphaFoldDB" id="A0A371EY20"/>
<dbReference type="EMBL" id="QJKJ01011519">
    <property type="protein sequence ID" value="RDX70955.1"/>
    <property type="molecule type" value="Genomic_DNA"/>
</dbReference>